<evidence type="ECO:0000256" key="9">
    <source>
        <dbReference type="PROSITE-ProRule" id="PRU00283"/>
    </source>
</evidence>
<evidence type="ECO:0000256" key="8">
    <source>
        <dbReference type="ARBA" id="ARBA00023212"/>
    </source>
</evidence>
<evidence type="ECO:0000256" key="3">
    <source>
        <dbReference type="ARBA" id="ARBA00022701"/>
    </source>
</evidence>
<keyword evidence="5 9" id="KW-0067">ATP-binding</keyword>
<dbReference type="SMART" id="SM00129">
    <property type="entry name" value="KISc"/>
    <property type="match status" value="1"/>
</dbReference>
<dbReference type="GO" id="GO:0090307">
    <property type="term" value="P:mitotic spindle assembly"/>
    <property type="evidence" value="ECO:0007669"/>
    <property type="project" value="UniProtKB-ARBA"/>
</dbReference>
<evidence type="ECO:0000256" key="6">
    <source>
        <dbReference type="ARBA" id="ARBA00023054"/>
    </source>
</evidence>
<dbReference type="OrthoDB" id="3176171at2759"/>
<dbReference type="FunCoup" id="R7UUY8">
    <property type="interactions" value="744"/>
</dbReference>
<dbReference type="InterPro" id="IPR027640">
    <property type="entry name" value="Kinesin-like_fam"/>
</dbReference>
<dbReference type="AlphaFoldDB" id="R7UUY8"/>
<evidence type="ECO:0000313" key="13">
    <source>
        <dbReference type="EnsemblMetazoa" id="CapteP2580"/>
    </source>
</evidence>
<dbReference type="EMBL" id="AMQN01000937">
    <property type="status" value="NOT_ANNOTATED_CDS"/>
    <property type="molecule type" value="Genomic_DNA"/>
</dbReference>
<protein>
    <recommendedName>
        <fullName evidence="11">Kinesin motor domain-containing protein</fullName>
    </recommendedName>
</protein>
<evidence type="ECO:0000259" key="11">
    <source>
        <dbReference type="PROSITE" id="PS50067"/>
    </source>
</evidence>
<dbReference type="EMBL" id="KB297742">
    <property type="protein sequence ID" value="ELU09990.1"/>
    <property type="molecule type" value="Genomic_DNA"/>
</dbReference>
<comment type="subcellular location">
    <subcellularLocation>
        <location evidence="1">Cytoplasm</location>
        <location evidence="1">Cytoskeleton</location>
    </subcellularLocation>
</comment>
<dbReference type="CDD" id="cd01366">
    <property type="entry name" value="KISc_C_terminal"/>
    <property type="match status" value="1"/>
</dbReference>
<keyword evidence="8" id="KW-0206">Cytoskeleton</keyword>
<keyword evidence="3" id="KW-0493">Microtubule</keyword>
<reference evidence="13" key="3">
    <citation type="submission" date="2015-06" db="UniProtKB">
        <authorList>
            <consortium name="EnsemblMetazoa"/>
        </authorList>
    </citation>
    <scope>IDENTIFICATION</scope>
</reference>
<keyword evidence="14" id="KW-1185">Reference proteome</keyword>
<dbReference type="GO" id="GO:0005874">
    <property type="term" value="C:microtubule"/>
    <property type="evidence" value="ECO:0007669"/>
    <property type="project" value="UniProtKB-KW"/>
</dbReference>
<organism evidence="12">
    <name type="scientific">Capitella teleta</name>
    <name type="common">Polychaete worm</name>
    <dbReference type="NCBI Taxonomy" id="283909"/>
    <lineage>
        <taxon>Eukaryota</taxon>
        <taxon>Metazoa</taxon>
        <taxon>Spiralia</taxon>
        <taxon>Lophotrochozoa</taxon>
        <taxon>Annelida</taxon>
        <taxon>Polychaeta</taxon>
        <taxon>Sedentaria</taxon>
        <taxon>Scolecida</taxon>
        <taxon>Capitellidae</taxon>
        <taxon>Capitella</taxon>
    </lineage>
</organism>
<dbReference type="PANTHER" id="PTHR47972">
    <property type="entry name" value="KINESIN-LIKE PROTEIN KLP-3"/>
    <property type="match status" value="1"/>
</dbReference>
<evidence type="ECO:0000256" key="4">
    <source>
        <dbReference type="ARBA" id="ARBA00022741"/>
    </source>
</evidence>
<keyword evidence="7 9" id="KW-0505">Motor protein</keyword>
<dbReference type="GO" id="GO:0007018">
    <property type="term" value="P:microtubule-based movement"/>
    <property type="evidence" value="ECO:0007669"/>
    <property type="project" value="InterPro"/>
</dbReference>
<accession>R7UUY8</accession>
<dbReference type="GO" id="GO:0008017">
    <property type="term" value="F:microtubule binding"/>
    <property type="evidence" value="ECO:0007669"/>
    <property type="project" value="InterPro"/>
</dbReference>
<comment type="similarity">
    <text evidence="9">Belongs to the TRAFAC class myosin-kinesin ATPase superfamily. Kinesin family.</text>
</comment>
<feature type="domain" description="Kinesin motor" evidence="11">
    <location>
        <begin position="98"/>
        <end position="445"/>
    </location>
</feature>
<dbReference type="GO" id="GO:0003777">
    <property type="term" value="F:microtubule motor activity"/>
    <property type="evidence" value="ECO:0007669"/>
    <property type="project" value="InterPro"/>
</dbReference>
<evidence type="ECO:0000313" key="14">
    <source>
        <dbReference type="Proteomes" id="UP000014760"/>
    </source>
</evidence>
<dbReference type="FunFam" id="3.40.850.10:FF:000065">
    <property type="entry name" value="Kinesin-like protein"/>
    <property type="match status" value="1"/>
</dbReference>
<keyword evidence="4 9" id="KW-0547">Nucleotide-binding</keyword>
<dbReference type="STRING" id="283909.R7UUY8"/>
<dbReference type="PRINTS" id="PR00380">
    <property type="entry name" value="KINESINHEAVY"/>
</dbReference>
<evidence type="ECO:0000256" key="1">
    <source>
        <dbReference type="ARBA" id="ARBA00004245"/>
    </source>
</evidence>
<feature type="coiled-coil region" evidence="10">
    <location>
        <begin position="1"/>
        <end position="77"/>
    </location>
</feature>
<dbReference type="PROSITE" id="PS50067">
    <property type="entry name" value="KINESIN_MOTOR_2"/>
    <property type="match status" value="1"/>
</dbReference>
<dbReference type="Proteomes" id="UP000014760">
    <property type="component" value="Unassembled WGS sequence"/>
</dbReference>
<dbReference type="OMA" id="IFQERQG"/>
<gene>
    <name evidence="12" type="ORF">CAPTEDRAFT_2580</name>
</gene>
<dbReference type="HOGENOM" id="CLU_001485_2_2_1"/>
<sequence>MAQLRETINRLEKQVSHLRADTKELNAQMEDLSGKLHAKEATIQDLRSTLQDRDSSIADLENTVAENKATILDLEAKLREGERMRKVLHNTVLELKGNIRVFCRVRPLLGEELAGVPGDDPDPQHIVFAFNCISFIELFFPLQSILSQTIRGPLGKGKYSFHFDQVFSPSSTQSVVFEEISQLVQSALDGYQVAIFAYGQTGSGKTFTMEGVQEDLEQRGMIPRSVEQVFASAEHLRQDGWKYELQVSFLEIYNEKIRDLLTNSKDQEVKHELKMVSPNSPEVMVTNLTYVKVNSPQQVFGLLKKASTNRAVAETKMNEHSSRSHSVFRLHLKGFNSVTHEKSAGCLNMIDLAGSERLKESKSEGERLKETKNINSSLANLGNVIMALANKDQHVPYRNSKLTHLLSNSLGGSSKVLMLLNLNPREECFSETLNSLRFATKVNNCNIGTAQKKTK</sequence>
<dbReference type="GO" id="GO:0005524">
    <property type="term" value="F:ATP binding"/>
    <property type="evidence" value="ECO:0007669"/>
    <property type="project" value="UniProtKB-UniRule"/>
</dbReference>
<evidence type="ECO:0000256" key="10">
    <source>
        <dbReference type="SAM" id="Coils"/>
    </source>
</evidence>
<keyword evidence="2" id="KW-0963">Cytoplasm</keyword>
<dbReference type="Gene3D" id="3.40.850.10">
    <property type="entry name" value="Kinesin motor domain"/>
    <property type="match status" value="1"/>
</dbReference>
<dbReference type="Gene3D" id="1.10.287.1490">
    <property type="match status" value="1"/>
</dbReference>
<name>R7UUY8_CAPTE</name>
<feature type="binding site" evidence="9">
    <location>
        <begin position="199"/>
        <end position="206"/>
    </location>
    <ligand>
        <name>ATP</name>
        <dbReference type="ChEBI" id="CHEBI:30616"/>
    </ligand>
</feature>
<reference evidence="12 14" key="2">
    <citation type="journal article" date="2013" name="Nature">
        <title>Insights into bilaterian evolution from three spiralian genomes.</title>
        <authorList>
            <person name="Simakov O."/>
            <person name="Marletaz F."/>
            <person name="Cho S.J."/>
            <person name="Edsinger-Gonzales E."/>
            <person name="Havlak P."/>
            <person name="Hellsten U."/>
            <person name="Kuo D.H."/>
            <person name="Larsson T."/>
            <person name="Lv J."/>
            <person name="Arendt D."/>
            <person name="Savage R."/>
            <person name="Osoegawa K."/>
            <person name="de Jong P."/>
            <person name="Grimwood J."/>
            <person name="Chapman J.A."/>
            <person name="Shapiro H."/>
            <person name="Aerts A."/>
            <person name="Otillar R.P."/>
            <person name="Terry A.Y."/>
            <person name="Boore J.L."/>
            <person name="Grigoriev I.V."/>
            <person name="Lindberg D.R."/>
            <person name="Seaver E.C."/>
            <person name="Weisblat D.A."/>
            <person name="Putnam N.H."/>
            <person name="Rokhsar D.S."/>
        </authorList>
    </citation>
    <scope>NUCLEOTIDE SEQUENCE</scope>
    <source>
        <strain evidence="12 14">I ESC-2004</strain>
    </source>
</reference>
<evidence type="ECO:0000256" key="5">
    <source>
        <dbReference type="ARBA" id="ARBA00022840"/>
    </source>
</evidence>
<dbReference type="SUPFAM" id="SSF52540">
    <property type="entry name" value="P-loop containing nucleoside triphosphate hydrolases"/>
    <property type="match status" value="1"/>
</dbReference>
<dbReference type="InterPro" id="IPR001752">
    <property type="entry name" value="Kinesin_motor_dom"/>
</dbReference>
<dbReference type="InterPro" id="IPR036961">
    <property type="entry name" value="Kinesin_motor_dom_sf"/>
</dbReference>
<keyword evidence="6 10" id="KW-0175">Coiled coil</keyword>
<evidence type="ECO:0000256" key="2">
    <source>
        <dbReference type="ARBA" id="ARBA00022490"/>
    </source>
</evidence>
<reference evidence="14" key="1">
    <citation type="submission" date="2012-12" db="EMBL/GenBank/DDBJ databases">
        <authorList>
            <person name="Hellsten U."/>
            <person name="Grimwood J."/>
            <person name="Chapman J.A."/>
            <person name="Shapiro H."/>
            <person name="Aerts A."/>
            <person name="Otillar R.P."/>
            <person name="Terry A.Y."/>
            <person name="Boore J.L."/>
            <person name="Simakov O."/>
            <person name="Marletaz F."/>
            <person name="Cho S.-J."/>
            <person name="Edsinger-Gonzales E."/>
            <person name="Havlak P."/>
            <person name="Kuo D.-H."/>
            <person name="Larsson T."/>
            <person name="Lv J."/>
            <person name="Arendt D."/>
            <person name="Savage R."/>
            <person name="Osoegawa K."/>
            <person name="de Jong P."/>
            <person name="Lindberg D.R."/>
            <person name="Seaver E.C."/>
            <person name="Weisblat D.A."/>
            <person name="Putnam N.H."/>
            <person name="Grigoriev I.V."/>
            <person name="Rokhsar D.S."/>
        </authorList>
    </citation>
    <scope>NUCLEOTIDE SEQUENCE</scope>
    <source>
        <strain evidence="14">I ESC-2004</strain>
    </source>
</reference>
<evidence type="ECO:0000256" key="7">
    <source>
        <dbReference type="ARBA" id="ARBA00023175"/>
    </source>
</evidence>
<evidence type="ECO:0000313" key="12">
    <source>
        <dbReference type="EMBL" id="ELU09990.1"/>
    </source>
</evidence>
<proteinExistence type="inferred from homology"/>
<dbReference type="PANTHER" id="PTHR47972:SF45">
    <property type="entry name" value="PROTEIN CLARET SEGREGATIONAL"/>
    <property type="match status" value="1"/>
</dbReference>
<dbReference type="EnsemblMetazoa" id="CapteT2580">
    <property type="protein sequence ID" value="CapteP2580"/>
    <property type="gene ID" value="CapteG2580"/>
</dbReference>
<dbReference type="Pfam" id="PF00225">
    <property type="entry name" value="Kinesin"/>
    <property type="match status" value="1"/>
</dbReference>
<dbReference type="InterPro" id="IPR027417">
    <property type="entry name" value="P-loop_NTPase"/>
</dbReference>